<gene>
    <name evidence="2" type="ORF">COCMIDRAFT_106996</name>
</gene>
<dbReference type="EMBL" id="KI964118">
    <property type="protein sequence ID" value="EUC41132.1"/>
    <property type="molecule type" value="Genomic_DNA"/>
</dbReference>
<dbReference type="InterPro" id="IPR017938">
    <property type="entry name" value="Riboflavin_synthase-like_b-brl"/>
</dbReference>
<feature type="domain" description="FAD-binding FR-type" evidence="1">
    <location>
        <begin position="348"/>
        <end position="469"/>
    </location>
</feature>
<dbReference type="SUPFAM" id="SSF52343">
    <property type="entry name" value="Ferredoxin reductase-like, C-terminal NADP-linked domain"/>
    <property type="match status" value="1"/>
</dbReference>
<dbReference type="Pfam" id="PF01243">
    <property type="entry name" value="PNPOx_N"/>
    <property type="match status" value="1"/>
</dbReference>
<accession>W6YP09</accession>
<dbReference type="HOGENOM" id="CLU_017006_2_0_1"/>
<dbReference type="PANTHER" id="PTHR42815">
    <property type="entry name" value="FAD-BINDING, PUTATIVE (AFU_ORTHOLOGUE AFUA_6G07600)-RELATED"/>
    <property type="match status" value="1"/>
</dbReference>
<evidence type="ECO:0000313" key="3">
    <source>
        <dbReference type="Proteomes" id="UP000054032"/>
    </source>
</evidence>
<dbReference type="OrthoDB" id="436496at2759"/>
<keyword evidence="3" id="KW-1185">Reference proteome</keyword>
<dbReference type="RefSeq" id="XP_007692354.1">
    <property type="nucleotide sequence ID" value="XM_007694164.1"/>
</dbReference>
<evidence type="ECO:0000259" key="1">
    <source>
        <dbReference type="PROSITE" id="PS51384"/>
    </source>
</evidence>
<dbReference type="Gene3D" id="3.40.50.80">
    <property type="entry name" value="Nucleotide-binding domain of ferredoxin-NADP reductase (FNR) module"/>
    <property type="match status" value="1"/>
</dbReference>
<dbReference type="PANTHER" id="PTHR42815:SF2">
    <property type="entry name" value="FAD-BINDING, PUTATIVE (AFU_ORTHOLOGUE AFUA_6G07600)-RELATED"/>
    <property type="match status" value="1"/>
</dbReference>
<dbReference type="InterPro" id="IPR011576">
    <property type="entry name" value="Pyridox_Oxase_N"/>
</dbReference>
<organism evidence="2 3">
    <name type="scientific">Bipolaris oryzae ATCC 44560</name>
    <dbReference type="NCBI Taxonomy" id="930090"/>
    <lineage>
        <taxon>Eukaryota</taxon>
        <taxon>Fungi</taxon>
        <taxon>Dikarya</taxon>
        <taxon>Ascomycota</taxon>
        <taxon>Pezizomycotina</taxon>
        <taxon>Dothideomycetes</taxon>
        <taxon>Pleosporomycetidae</taxon>
        <taxon>Pleosporales</taxon>
        <taxon>Pleosporineae</taxon>
        <taxon>Pleosporaceae</taxon>
        <taxon>Bipolaris</taxon>
    </lineage>
</organism>
<dbReference type="Gene3D" id="2.30.110.10">
    <property type="entry name" value="Electron Transport, Fmn-binding Protein, Chain A"/>
    <property type="match status" value="1"/>
</dbReference>
<dbReference type="InterPro" id="IPR012349">
    <property type="entry name" value="Split_barrel_FMN-bd"/>
</dbReference>
<proteinExistence type="predicted"/>
<sequence>MDFSIGMEWSEGEEKMHHLLRVPPQDNPTSTHLTAQASAMFQRAPLLAFGTLDAQSRPWVTLWGGSPGFTDTIGGGAVGTSTLVDGKHDPVVQALVAGSKGFEKPREREDAKLVAGLAIDLMTRKRVKTAGRLVGCMVREIAPKAESEDSPTEPRHMIQVVTMIEQSLGNCPKYINQYEIHPSLVTSKVVAEGPSLSDEGLTLISASDMFFLSTSTPDDMDVNHRGGPPGFVRILSPTEIVYPEYSGNRLYQSLGNLQLNPKIGLAFPNYSTGDILYITGSAQVLTGKDAADMLPGSNLAVKITIEDSRFVKGGLPFRGTQKAQSPYNPRVRPLASEGNLKSALSSSRSSQTAHLTKKTLLTPSIARFTFSVSNMDFAYTPAQWIALDFKQELDTGYEHMRDDDPTSLNDDFVRTFTISSTPPSSGAAGEFDVTIRKVGPVTKFLFQTNERAGLEVPILGVGGGDFVVKQEEQQGEKVVPFVAAGVGITPLLGQVSQLEFLPERFRLFWAVRGEDVEFVRDTFARYPGLAACTKVFLTGKGEGDEVVFGDAVVERRRIGKSDLEGVEAEVWYLCVGKGMRKEVLEWLEGKKVVFEDFDY</sequence>
<dbReference type="SUPFAM" id="SSF63380">
    <property type="entry name" value="Riboflavin synthase domain-like"/>
    <property type="match status" value="1"/>
</dbReference>
<dbReference type="AlphaFoldDB" id="W6YP09"/>
<evidence type="ECO:0000313" key="2">
    <source>
        <dbReference type="EMBL" id="EUC41132.1"/>
    </source>
</evidence>
<dbReference type="CDD" id="cd06197">
    <property type="entry name" value="FNR_like_2"/>
    <property type="match status" value="1"/>
</dbReference>
<dbReference type="KEGG" id="bor:COCMIDRAFT_106996"/>
<dbReference type="GeneID" id="19118958"/>
<dbReference type="STRING" id="930090.W6YP09"/>
<dbReference type="SUPFAM" id="SSF50475">
    <property type="entry name" value="FMN-binding split barrel"/>
    <property type="match status" value="1"/>
</dbReference>
<dbReference type="eggNOG" id="ENOG502S4EX">
    <property type="taxonomic scope" value="Eukaryota"/>
</dbReference>
<name>W6YP09_COCMI</name>
<dbReference type="InterPro" id="IPR039261">
    <property type="entry name" value="FNR_nucleotide-bd"/>
</dbReference>
<dbReference type="Proteomes" id="UP000054032">
    <property type="component" value="Unassembled WGS sequence"/>
</dbReference>
<dbReference type="GO" id="GO:0016491">
    <property type="term" value="F:oxidoreductase activity"/>
    <property type="evidence" value="ECO:0007669"/>
    <property type="project" value="InterPro"/>
</dbReference>
<dbReference type="InterPro" id="IPR017927">
    <property type="entry name" value="FAD-bd_FR_type"/>
</dbReference>
<dbReference type="PROSITE" id="PS51384">
    <property type="entry name" value="FAD_FR"/>
    <property type="match status" value="1"/>
</dbReference>
<protein>
    <recommendedName>
        <fullName evidence="1">FAD-binding FR-type domain-containing protein</fullName>
    </recommendedName>
</protein>
<reference evidence="2 3" key="1">
    <citation type="journal article" date="2013" name="PLoS Genet.">
        <title>Comparative genome structure, secondary metabolite, and effector coding capacity across Cochliobolus pathogens.</title>
        <authorList>
            <person name="Condon B.J."/>
            <person name="Leng Y."/>
            <person name="Wu D."/>
            <person name="Bushley K.E."/>
            <person name="Ohm R.A."/>
            <person name="Otillar R."/>
            <person name="Martin J."/>
            <person name="Schackwitz W."/>
            <person name="Grimwood J."/>
            <person name="MohdZainudin N."/>
            <person name="Xue C."/>
            <person name="Wang R."/>
            <person name="Manning V.A."/>
            <person name="Dhillon B."/>
            <person name="Tu Z.J."/>
            <person name="Steffenson B.J."/>
            <person name="Salamov A."/>
            <person name="Sun H."/>
            <person name="Lowry S."/>
            <person name="LaButti K."/>
            <person name="Han J."/>
            <person name="Copeland A."/>
            <person name="Lindquist E."/>
            <person name="Barry K."/>
            <person name="Schmutz J."/>
            <person name="Baker S.E."/>
            <person name="Ciuffetti L.M."/>
            <person name="Grigoriev I.V."/>
            <person name="Zhong S."/>
            <person name="Turgeon B.G."/>
        </authorList>
    </citation>
    <scope>NUCLEOTIDE SEQUENCE [LARGE SCALE GENOMIC DNA]</scope>
    <source>
        <strain evidence="2 3">ATCC 44560</strain>
    </source>
</reference>